<comment type="caution">
    <text evidence="4">The sequence shown here is derived from an EMBL/GenBank/DDBJ whole genome shotgun (WGS) entry which is preliminary data.</text>
</comment>
<feature type="compositionally biased region" description="Pro residues" evidence="2">
    <location>
        <begin position="672"/>
        <end position="683"/>
    </location>
</feature>
<evidence type="ECO:0000259" key="3">
    <source>
        <dbReference type="PROSITE" id="PS50006"/>
    </source>
</evidence>
<dbReference type="InterPro" id="IPR008984">
    <property type="entry name" value="SMAD_FHA_dom_sf"/>
</dbReference>
<evidence type="ECO:0000256" key="1">
    <source>
        <dbReference type="ARBA" id="ARBA00010436"/>
    </source>
</evidence>
<proteinExistence type="inferred from homology"/>
<feature type="region of interest" description="Disordered" evidence="2">
    <location>
        <begin position="496"/>
        <end position="544"/>
    </location>
</feature>
<feature type="compositionally biased region" description="Basic and acidic residues" evidence="2">
    <location>
        <begin position="618"/>
        <end position="627"/>
    </location>
</feature>
<feature type="compositionally biased region" description="Pro residues" evidence="2">
    <location>
        <begin position="690"/>
        <end position="700"/>
    </location>
</feature>
<dbReference type="InterPro" id="IPR051176">
    <property type="entry name" value="Cent_Immune-Sig_Mod"/>
</dbReference>
<dbReference type="PROSITE" id="PS50006">
    <property type="entry name" value="FHA_DOMAIN"/>
    <property type="match status" value="1"/>
</dbReference>
<feature type="region of interest" description="Disordered" evidence="2">
    <location>
        <begin position="785"/>
        <end position="1044"/>
    </location>
</feature>
<feature type="compositionally biased region" description="Polar residues" evidence="2">
    <location>
        <begin position="979"/>
        <end position="992"/>
    </location>
</feature>
<feature type="compositionally biased region" description="Gly residues" evidence="2">
    <location>
        <begin position="903"/>
        <end position="915"/>
    </location>
</feature>
<comment type="similarity">
    <text evidence="1">Belongs to the CEP170 family.</text>
</comment>
<feature type="region of interest" description="Disordered" evidence="2">
    <location>
        <begin position="1509"/>
        <end position="1626"/>
    </location>
</feature>
<feature type="compositionally biased region" description="Basic and acidic residues" evidence="2">
    <location>
        <begin position="831"/>
        <end position="840"/>
    </location>
</feature>
<dbReference type="PANTHER" id="PTHR15715">
    <property type="entry name" value="CENTROSOMAL PROTEIN OF 170 KDA"/>
    <property type="match status" value="1"/>
</dbReference>
<protein>
    <recommendedName>
        <fullName evidence="3">FHA domain-containing protein</fullName>
    </recommendedName>
</protein>
<feature type="region of interest" description="Disordered" evidence="2">
    <location>
        <begin position="217"/>
        <end position="362"/>
    </location>
</feature>
<gene>
    <name evidence="4" type="ORF">J1605_011816</name>
</gene>
<feature type="compositionally biased region" description="Basic and acidic residues" evidence="2">
    <location>
        <begin position="579"/>
        <end position="595"/>
    </location>
</feature>
<feature type="domain" description="FHA" evidence="3">
    <location>
        <begin position="23"/>
        <end position="73"/>
    </location>
</feature>
<organism evidence="4 5">
    <name type="scientific">Eschrichtius robustus</name>
    <name type="common">California gray whale</name>
    <name type="synonym">Eschrichtius gibbosus</name>
    <dbReference type="NCBI Taxonomy" id="9764"/>
    <lineage>
        <taxon>Eukaryota</taxon>
        <taxon>Metazoa</taxon>
        <taxon>Chordata</taxon>
        <taxon>Craniata</taxon>
        <taxon>Vertebrata</taxon>
        <taxon>Euteleostomi</taxon>
        <taxon>Mammalia</taxon>
        <taxon>Eutheria</taxon>
        <taxon>Laurasiatheria</taxon>
        <taxon>Artiodactyla</taxon>
        <taxon>Whippomorpha</taxon>
        <taxon>Cetacea</taxon>
        <taxon>Mysticeti</taxon>
        <taxon>Eschrichtiidae</taxon>
        <taxon>Eschrichtius</taxon>
    </lineage>
</organism>
<dbReference type="Pfam" id="PF00498">
    <property type="entry name" value="FHA"/>
    <property type="match status" value="1"/>
</dbReference>
<feature type="compositionally biased region" description="Basic and acidic residues" evidence="2">
    <location>
        <begin position="1589"/>
        <end position="1602"/>
    </location>
</feature>
<dbReference type="Gene3D" id="2.60.200.20">
    <property type="match status" value="1"/>
</dbReference>
<dbReference type="InterPro" id="IPR029300">
    <property type="entry name" value="CEP170_C"/>
</dbReference>
<reference evidence="4 5" key="1">
    <citation type="submission" date="2022-11" db="EMBL/GenBank/DDBJ databases">
        <title>Whole genome sequence of Eschrichtius robustus ER-17-0199.</title>
        <authorList>
            <person name="Bruniche-Olsen A."/>
            <person name="Black A.N."/>
            <person name="Fields C.J."/>
            <person name="Walden K."/>
            <person name="Dewoody J.A."/>
        </authorList>
    </citation>
    <scope>NUCLEOTIDE SEQUENCE [LARGE SCALE GENOMIC DNA]</scope>
    <source>
        <strain evidence="4">ER-17-0199</strain>
        <tissue evidence="4">Blubber</tissue>
    </source>
</reference>
<feature type="compositionally biased region" description="Basic and acidic residues" evidence="2">
    <location>
        <begin position="347"/>
        <end position="357"/>
    </location>
</feature>
<sequence>MSVTSWFLVSSSGTRHRLPRELIFVGRDECELVLQSRSVDKQHAVINYDHDRDEHWVKDLGSLNGTFVNDVRIPDQKYVTLKLSDVIRFGYDILPGRSPLLASPSVPRASVALLCRKWPLSCPLTGDSTACRLSLRCGRVASAHALGGKLAGICTSPAPTPRSLFIHHAWEQRTPSEGPGLFLLPVLLNALSHSNMYVLERVQHRVPEEALRHEKYTSQLQVSATSPAPKRGEAVPEQAPYCEAASPRPERGDRRPGPEAAAYRTPLYGQPSWWGEDDGSSPPEERRQDEPDTERPKELAQRDSDLAGTPAAFRAPAEPQGYPFRREPSYFEIPTKEAPPPRAPEVPAHEAPTRDAEAGGGGVAPVVQSHACFTIEFDDCSPGKVKIKDHVTKFSLRQRRPPGKEPTPMRWPSAEPKGGPTAGQKPPPFGPGPPPPADDRHSTKSDLPVHTRTLGGCMPGASLASGAHPPRSVYVPRGRLPPWGGPVGVLFGLLGGQTWGHKHEDGTQSDSEDPMAKAAGAAGVPSEAGGEQVRLQRQLKRDPQELLHSQQAFVIEFFDEDTPRKKRSQSFTHTPPGDPRPDRRRGPGPADRDRPAAPAPSSARGAGSSSGPQRAGSLKREKTEERLGSPSPAARAPARPFGSVGRRSRLAQDFMAHCLRDGSPAARSGPEKTPPTLPTPPLPRGASPVAPSPPPPPPADPQVTKARKQEEDDSLSDAGTYTIETEAQDQEVEEARKMIDQVFGVRESPELSRASSATFRPVIRGHRDEPGDGVAQRMALLQEFASRPVGGTPQVELQGLPVPGSPGGQKWVSRWASLADSYSDPGLSDDGPGRRARELEGALPVRQRRLLPQLPSDRADSPAGPEATRRSGPGPPELGGEQAGLLLGQEDLEPDSLSDASGSDGGRGPEPGGGLQEERRGSPQEGLAWTRGRRSPRAPGEPAPTSFFVGDQNGEAAFPRKATVAPGQAEGPGRAAQPSPLTRDSVYVSTSGRMVIQLRTGRSPEPEGPAPAPPKEAPAFVRQESFTKEPASGPAAPGQLPSISSHPLLQDLAAARASRMDLRTQDTHLILKETETALAALEARLLSKSVEEPEGELGGAPGPPEDSLSGDSDVDTASTVSLLSGKNGPSPQPTGLQKEKLPSPPAAQDLGGVGLSSARERLSEKQRRPLGPADGGRGEPARRLATRRGHGPRGSLDWPDEERGSSLAHLPGVDTVTSDHETSGAMGAGQRGPRRRPTAPPPSPVAREEQGRGSAGVQKVQQALTRSNSLSTPRPTRASRLRRARLGDASDTEAADGERGPAANPELAGQPAAEQAKKLSRLDILAMPRKRAGSFTGPSDSEVAPTRAGFSGRSVELYCAGRKPAMAEARATARKATNTTTVPRQPFSRARPGSARYSSPIPGAQQLLALQPKGVWQGSDCTSTSEEEYGSHHGSPKHARPHASTATQTPRAGSSGRARPRAPGLRDTDDEEGEPDPYGFIVQTAEIAEIARLSQTLVKDVATLAREIHDVAGDGDSPGCPGPAHSPSRASAPGAPASTISAREELVQRIPEASLNFQKVPPGSLRSQDLDQNMNDRCEDPLAGKTRPRNREEAGAPPRRELALGSGPPQGVEGTGLPGASRRRADARSSQVIFDNLMLNPVSQLSQAIRENTEHLAEKMKILFQNTGRAWEDLEARINAENEVPILKTSNKEISSILKELRRVQKQLEVINAIVDPSGNLDLLTGNRGSVGSAQLGRGRPASQSPSSPTSALPARSFPQRANCGTPGLPDPSFLPSFLPDTERFLI</sequence>
<evidence type="ECO:0000313" key="5">
    <source>
        <dbReference type="Proteomes" id="UP001159641"/>
    </source>
</evidence>
<dbReference type="SUPFAM" id="SSF49879">
    <property type="entry name" value="SMAD/FHA domain"/>
    <property type="match status" value="1"/>
</dbReference>
<feature type="region of interest" description="Disordered" evidence="2">
    <location>
        <begin position="558"/>
        <end position="732"/>
    </location>
</feature>
<feature type="compositionally biased region" description="Pro residues" evidence="2">
    <location>
        <begin position="1006"/>
        <end position="1016"/>
    </location>
</feature>
<feature type="compositionally biased region" description="Basic and acidic residues" evidence="2">
    <location>
        <begin position="248"/>
        <end position="257"/>
    </location>
</feature>
<feature type="compositionally biased region" description="Pro residues" evidence="2">
    <location>
        <begin position="425"/>
        <end position="436"/>
    </location>
</feature>
<dbReference type="InterPro" id="IPR000253">
    <property type="entry name" value="FHA_dom"/>
</dbReference>
<feature type="compositionally biased region" description="Low complexity" evidence="2">
    <location>
        <begin position="1522"/>
        <end position="1538"/>
    </location>
</feature>
<feature type="compositionally biased region" description="Basic and acidic residues" evidence="2">
    <location>
        <begin position="437"/>
        <end position="449"/>
    </location>
</feature>
<evidence type="ECO:0000313" key="4">
    <source>
        <dbReference type="EMBL" id="KAJ8780213.1"/>
    </source>
</evidence>
<keyword evidence="5" id="KW-1185">Reference proteome</keyword>
<feature type="compositionally biased region" description="Polar residues" evidence="2">
    <location>
        <begin position="1259"/>
        <end position="1270"/>
    </location>
</feature>
<feature type="region of interest" description="Disordered" evidence="2">
    <location>
        <begin position="390"/>
        <end position="475"/>
    </location>
</feature>
<feature type="compositionally biased region" description="Low complexity" evidence="2">
    <location>
        <begin position="599"/>
        <end position="616"/>
    </location>
</feature>
<name>A0AB34GJN3_ESCRO</name>
<feature type="compositionally biased region" description="Low complexity" evidence="2">
    <location>
        <begin position="1741"/>
        <end position="1757"/>
    </location>
</feature>
<feature type="region of interest" description="Disordered" evidence="2">
    <location>
        <begin position="1369"/>
        <end position="1480"/>
    </location>
</feature>
<feature type="compositionally biased region" description="Low complexity" evidence="2">
    <location>
        <begin position="629"/>
        <end position="640"/>
    </location>
</feature>
<feature type="compositionally biased region" description="Polar residues" evidence="2">
    <location>
        <begin position="217"/>
        <end position="226"/>
    </location>
</feature>
<feature type="compositionally biased region" description="Basic and acidic residues" evidence="2">
    <location>
        <begin position="283"/>
        <end position="305"/>
    </location>
</feature>
<feature type="region of interest" description="Disordered" evidence="2">
    <location>
        <begin position="1087"/>
        <end position="1325"/>
    </location>
</feature>
<feature type="compositionally biased region" description="Low complexity" evidence="2">
    <location>
        <begin position="878"/>
        <end position="889"/>
    </location>
</feature>
<feature type="compositionally biased region" description="Basic and acidic residues" evidence="2">
    <location>
        <begin position="1158"/>
        <end position="1167"/>
    </location>
</feature>
<dbReference type="Pfam" id="PF15308">
    <property type="entry name" value="CEP170_C"/>
    <property type="match status" value="1"/>
</dbReference>
<dbReference type="SMART" id="SM00240">
    <property type="entry name" value="FHA"/>
    <property type="match status" value="1"/>
</dbReference>
<dbReference type="PANTHER" id="PTHR15715:SF18">
    <property type="entry name" value="CENTROSOMAL PROTEIN OF 170 KDA PROTEIN B"/>
    <property type="match status" value="1"/>
</dbReference>
<dbReference type="EMBL" id="JAIQCJ010002164">
    <property type="protein sequence ID" value="KAJ8780213.1"/>
    <property type="molecule type" value="Genomic_DNA"/>
</dbReference>
<dbReference type="Proteomes" id="UP001159641">
    <property type="component" value="Unassembled WGS sequence"/>
</dbReference>
<feature type="region of interest" description="Disordered" evidence="2">
    <location>
        <begin position="1732"/>
        <end position="1758"/>
    </location>
</feature>
<feature type="compositionally biased region" description="Low complexity" evidence="2">
    <location>
        <begin position="1369"/>
        <end position="1381"/>
    </location>
</feature>
<feature type="compositionally biased region" description="Low complexity" evidence="2">
    <location>
        <begin position="1450"/>
        <end position="1463"/>
    </location>
</feature>
<evidence type="ECO:0000256" key="2">
    <source>
        <dbReference type="SAM" id="MobiDB-lite"/>
    </source>
</evidence>
<feature type="compositionally biased region" description="Polar residues" evidence="2">
    <location>
        <begin position="1115"/>
        <end position="1135"/>
    </location>
</feature>
<feature type="region of interest" description="Disordered" evidence="2">
    <location>
        <begin position="748"/>
        <end position="771"/>
    </location>
</feature>
<accession>A0AB34GJN3</accession>